<dbReference type="STRING" id="1395513.P343_06985"/>
<keyword evidence="2" id="KW-1185">Reference proteome</keyword>
<dbReference type="eggNOG" id="ENOG502ZCAZ">
    <property type="taxonomic scope" value="Bacteria"/>
</dbReference>
<proteinExistence type="predicted"/>
<organism evidence="1 2">
    <name type="scientific">Sporolactobacillus laevolacticus DSM 442</name>
    <dbReference type="NCBI Taxonomy" id="1395513"/>
    <lineage>
        <taxon>Bacteria</taxon>
        <taxon>Bacillati</taxon>
        <taxon>Bacillota</taxon>
        <taxon>Bacilli</taxon>
        <taxon>Bacillales</taxon>
        <taxon>Sporolactobacillaceae</taxon>
        <taxon>Sporolactobacillus</taxon>
    </lineage>
</organism>
<evidence type="ECO:0000313" key="2">
    <source>
        <dbReference type="Proteomes" id="UP000018296"/>
    </source>
</evidence>
<dbReference type="Proteomes" id="UP000018296">
    <property type="component" value="Unassembled WGS sequence"/>
</dbReference>
<evidence type="ECO:0000313" key="1">
    <source>
        <dbReference type="EMBL" id="EST12482.1"/>
    </source>
</evidence>
<name>V6IYH2_9BACL</name>
<protein>
    <recommendedName>
        <fullName evidence="3">DUF5081 domain-containing protein</fullName>
    </recommendedName>
</protein>
<gene>
    <name evidence="1" type="ORF">P343_06985</name>
</gene>
<dbReference type="InterPro" id="IPR031682">
    <property type="entry name" value="EsaE"/>
</dbReference>
<sequence length="234" mass="27325">MAVEQLVIDGFSPAELYVLGTALDVNQLFGLPEPQQLLMLDDQIFEKAKRSLQEKRLLKESGALTDQAVLLIEMLDIYAKSSAYVRINEQMVAFRNKESKDLIVLTEQSKWRSYRLEVLPKSLFVTQLFHTHPFLNRQPTEAEHKFLLKRITDEEEKKVASVHIDQTDLLAMEWMPRPDANLLRTYSHFLYLPIGCELFRKDVMSQQTRKVSLFYLYKELFDWLGIPYGQEAHA</sequence>
<dbReference type="RefSeq" id="WP_023509672.1">
    <property type="nucleotide sequence ID" value="NZ_AWTC01000005.1"/>
</dbReference>
<comment type="caution">
    <text evidence="1">The sequence shown here is derived from an EMBL/GenBank/DDBJ whole genome shotgun (WGS) entry which is preliminary data.</text>
</comment>
<dbReference type="PATRIC" id="fig|1395513.3.peg.1414"/>
<dbReference type="Pfam" id="PF16887">
    <property type="entry name" value="DUF5081"/>
    <property type="match status" value="1"/>
</dbReference>
<reference evidence="1 2" key="1">
    <citation type="journal article" date="2013" name="Genome Announc.">
        <title>Genome Sequence of Sporolactobacillus laevolacticus DSM442, an Efficient Polymer-Grade D-Lactate Producer from Agricultural Waste Cottonseed as a Nitrogen Source.</title>
        <authorList>
            <person name="Wang H."/>
            <person name="Wang L."/>
            <person name="Ju J."/>
            <person name="Yu B."/>
            <person name="Ma Y."/>
        </authorList>
    </citation>
    <scope>NUCLEOTIDE SEQUENCE [LARGE SCALE GENOMIC DNA]</scope>
    <source>
        <strain evidence="1 2">DSM 442</strain>
    </source>
</reference>
<accession>V6IYH2</accession>
<dbReference type="EMBL" id="AWTC01000005">
    <property type="protein sequence ID" value="EST12482.1"/>
    <property type="molecule type" value="Genomic_DNA"/>
</dbReference>
<dbReference type="OrthoDB" id="2339813at2"/>
<evidence type="ECO:0008006" key="3">
    <source>
        <dbReference type="Google" id="ProtNLM"/>
    </source>
</evidence>
<dbReference type="AlphaFoldDB" id="V6IYH2"/>